<proteinExistence type="predicted"/>
<name>A0ABT2IA08_9SPHN</name>
<evidence type="ECO:0000313" key="2">
    <source>
        <dbReference type="Proteomes" id="UP001165583"/>
    </source>
</evidence>
<accession>A0ABT2IA08</accession>
<evidence type="ECO:0000313" key="1">
    <source>
        <dbReference type="EMBL" id="MCT2401654.1"/>
    </source>
</evidence>
<keyword evidence="2" id="KW-1185">Reference proteome</keyword>
<dbReference type="EMBL" id="JANZXA010000017">
    <property type="protein sequence ID" value="MCT2401654.1"/>
    <property type="molecule type" value="Genomic_DNA"/>
</dbReference>
<organism evidence="1 2">
    <name type="scientific">Novosphingobium mangrovi</name>
    <name type="common">ex Huang et al. 2023</name>
    <dbReference type="NCBI Taxonomy" id="2976432"/>
    <lineage>
        <taxon>Bacteria</taxon>
        <taxon>Pseudomonadati</taxon>
        <taxon>Pseudomonadota</taxon>
        <taxon>Alphaproteobacteria</taxon>
        <taxon>Sphingomonadales</taxon>
        <taxon>Sphingomonadaceae</taxon>
        <taxon>Novosphingobium</taxon>
    </lineage>
</organism>
<gene>
    <name evidence="1" type="ORF">NZK81_19045</name>
</gene>
<comment type="caution">
    <text evidence="1">The sequence shown here is derived from an EMBL/GenBank/DDBJ whole genome shotgun (WGS) entry which is preliminary data.</text>
</comment>
<dbReference type="Proteomes" id="UP001165583">
    <property type="component" value="Unassembled WGS sequence"/>
</dbReference>
<protein>
    <recommendedName>
        <fullName evidence="3">HIRAN domain-containing protein</fullName>
    </recommendedName>
</protein>
<evidence type="ECO:0008006" key="3">
    <source>
        <dbReference type="Google" id="ProtNLM"/>
    </source>
</evidence>
<dbReference type="RefSeq" id="WP_260047679.1">
    <property type="nucleotide sequence ID" value="NZ_JANZXA010000017.1"/>
</dbReference>
<reference evidence="1" key="1">
    <citation type="submission" date="2022-09" db="EMBL/GenBank/DDBJ databases">
        <title>Novosphingobium sp. Nov., a polycyclic aromatic hydrocarbon-degrading bacterium isolated form mangrove sediments in HongKong.</title>
        <authorList>
            <person name="Hu Z."/>
        </authorList>
    </citation>
    <scope>NUCLEOTIDE SEQUENCE</scope>
    <source>
        <strain evidence="1">HK4-1</strain>
    </source>
</reference>
<sequence>MLDRYFKGLHLAGSRAVPDDSASEGLRLLLHGRDDFPLELVRTSRRHSEIHEVAGQSGCPGRDHRCVAVLAIDRERSGRAGRGDVGVFVDGGLVGYLPGYLSTQYREWLHAWNLSRAVVHCRALIQCDCASSASGPAGYRVKLDVEMPFRMTTIQL</sequence>